<feature type="region of interest" description="Disordered" evidence="1">
    <location>
        <begin position="1"/>
        <end position="42"/>
    </location>
</feature>
<protein>
    <submittedName>
        <fullName evidence="2">Uncharacterized protein</fullName>
    </submittedName>
</protein>
<dbReference type="EMBL" id="CM001255">
    <property type="protein sequence ID" value="EHH16964.1"/>
    <property type="molecule type" value="Genomic_DNA"/>
</dbReference>
<evidence type="ECO:0000313" key="2">
    <source>
        <dbReference type="EMBL" id="EHH16964.1"/>
    </source>
</evidence>
<feature type="compositionally biased region" description="Polar residues" evidence="1">
    <location>
        <begin position="20"/>
        <end position="34"/>
    </location>
</feature>
<feature type="region of interest" description="Disordered" evidence="1">
    <location>
        <begin position="59"/>
        <end position="88"/>
    </location>
</feature>
<sequence length="88" mass="9709">MRRLRHREVRGPVLGHTATGGLQNGASGCTTAPQQRPPPGTQGMLEQYLNIAAFHVKKPSESLPTLSRNPFFRGTHRSHQRDDLPSAK</sequence>
<proteinExistence type="predicted"/>
<organism evidence="2">
    <name type="scientific">Macaca mulatta</name>
    <name type="common">Rhesus macaque</name>
    <dbReference type="NCBI Taxonomy" id="9544"/>
    <lineage>
        <taxon>Eukaryota</taxon>
        <taxon>Metazoa</taxon>
        <taxon>Chordata</taxon>
        <taxon>Craniata</taxon>
        <taxon>Vertebrata</taxon>
        <taxon>Euteleostomi</taxon>
        <taxon>Mammalia</taxon>
        <taxon>Eutheria</taxon>
        <taxon>Euarchontoglires</taxon>
        <taxon>Primates</taxon>
        <taxon>Haplorrhini</taxon>
        <taxon>Catarrhini</taxon>
        <taxon>Cercopithecidae</taxon>
        <taxon>Cercopithecinae</taxon>
        <taxon>Macaca</taxon>
    </lineage>
</organism>
<evidence type="ECO:0000256" key="1">
    <source>
        <dbReference type="SAM" id="MobiDB-lite"/>
    </source>
</evidence>
<reference evidence="2" key="1">
    <citation type="journal article" date="2011" name="Nat. Biotechnol.">
        <title>Genome sequencing and comparison of two nonhuman primate animal models, the cynomolgus and Chinese rhesus macaques.</title>
        <authorList>
            <person name="Yan G."/>
            <person name="Zhang G."/>
            <person name="Fang X."/>
            <person name="Zhang Y."/>
            <person name="Li C."/>
            <person name="Ling F."/>
            <person name="Cooper D.N."/>
            <person name="Li Q."/>
            <person name="Li Y."/>
            <person name="van Gool A.J."/>
            <person name="Du H."/>
            <person name="Chen J."/>
            <person name="Chen R."/>
            <person name="Zhang P."/>
            <person name="Huang Z."/>
            <person name="Thompson J.R."/>
            <person name="Meng Y."/>
            <person name="Bai Y."/>
            <person name="Wang J."/>
            <person name="Zhuo M."/>
            <person name="Wang T."/>
            <person name="Huang Y."/>
            <person name="Wei L."/>
            <person name="Li J."/>
            <person name="Wang Z."/>
            <person name="Hu H."/>
            <person name="Yang P."/>
            <person name="Le L."/>
            <person name="Stenson P.D."/>
            <person name="Li B."/>
            <person name="Liu X."/>
            <person name="Ball E.V."/>
            <person name="An N."/>
            <person name="Huang Q."/>
            <person name="Zhang Y."/>
            <person name="Fan W."/>
            <person name="Zhang X."/>
            <person name="Li Y."/>
            <person name="Wang W."/>
            <person name="Katze M.G."/>
            <person name="Su B."/>
            <person name="Nielsen R."/>
            <person name="Yang H."/>
            <person name="Wang J."/>
            <person name="Wang X."/>
            <person name="Wang J."/>
        </authorList>
    </citation>
    <scope>NUCLEOTIDE SEQUENCE [LARGE SCALE GENOMIC DNA]</scope>
    <source>
        <strain evidence="2">CR-5</strain>
    </source>
</reference>
<name>G7MMR7_MACMU</name>
<accession>G7MMR7</accession>
<gene>
    <name evidence="2" type="ORF">EGK_13232</name>
</gene>
<dbReference type="Proteomes" id="UP000013456">
    <property type="component" value="Chromosome 3"/>
</dbReference>
<dbReference type="AlphaFoldDB" id="G7MMR7"/>
<dbReference type="PROSITE" id="PS51257">
    <property type="entry name" value="PROKAR_LIPOPROTEIN"/>
    <property type="match status" value="1"/>
</dbReference>